<dbReference type="OrthoDB" id="9796533at2"/>
<name>A0A2U3KVY1_9BACT</name>
<dbReference type="EC" id="2.7.1.2" evidence="2"/>
<dbReference type="PROSITE" id="PS01125">
    <property type="entry name" value="ROK"/>
    <property type="match status" value="1"/>
</dbReference>
<dbReference type="GO" id="GO:0004340">
    <property type="term" value="F:glucokinase activity"/>
    <property type="evidence" value="ECO:0007669"/>
    <property type="project" value="UniProtKB-EC"/>
</dbReference>
<evidence type="ECO:0000313" key="3">
    <source>
        <dbReference type="Proteomes" id="UP000238701"/>
    </source>
</evidence>
<organism evidence="2 3">
    <name type="scientific">Candidatus Sulfotelmatobacter kueseliae</name>
    <dbReference type="NCBI Taxonomy" id="2042962"/>
    <lineage>
        <taxon>Bacteria</taxon>
        <taxon>Pseudomonadati</taxon>
        <taxon>Acidobacteriota</taxon>
        <taxon>Terriglobia</taxon>
        <taxon>Terriglobales</taxon>
        <taxon>Candidatus Korobacteraceae</taxon>
        <taxon>Candidatus Sulfotelmatobacter</taxon>
    </lineage>
</organism>
<dbReference type="PANTHER" id="PTHR18964:SF149">
    <property type="entry name" value="BIFUNCTIONAL UDP-N-ACETYLGLUCOSAMINE 2-EPIMERASE_N-ACETYLMANNOSAMINE KINASE"/>
    <property type="match status" value="1"/>
</dbReference>
<dbReference type="InterPro" id="IPR000600">
    <property type="entry name" value="ROK"/>
</dbReference>
<dbReference type="InterPro" id="IPR043129">
    <property type="entry name" value="ATPase_NBD"/>
</dbReference>
<dbReference type="AlphaFoldDB" id="A0A2U3KVY1"/>
<dbReference type="InterPro" id="IPR049874">
    <property type="entry name" value="ROK_cs"/>
</dbReference>
<dbReference type="PANTHER" id="PTHR18964">
    <property type="entry name" value="ROK (REPRESSOR, ORF, KINASE) FAMILY"/>
    <property type="match status" value="1"/>
</dbReference>
<dbReference type="Gene3D" id="3.30.420.40">
    <property type="match status" value="2"/>
</dbReference>
<dbReference type="Pfam" id="PF00480">
    <property type="entry name" value="ROK"/>
    <property type="match status" value="1"/>
</dbReference>
<gene>
    <name evidence="2" type="ORF">SBA1_500007</name>
</gene>
<comment type="similarity">
    <text evidence="1">Belongs to the ROK (NagC/XylR) family.</text>
</comment>
<dbReference type="Proteomes" id="UP000238701">
    <property type="component" value="Unassembled WGS sequence"/>
</dbReference>
<evidence type="ECO:0000256" key="1">
    <source>
        <dbReference type="ARBA" id="ARBA00006479"/>
    </source>
</evidence>
<keyword evidence="2" id="KW-0418">Kinase</keyword>
<dbReference type="EMBL" id="OMOD01000145">
    <property type="protein sequence ID" value="SPF43856.1"/>
    <property type="molecule type" value="Genomic_DNA"/>
</dbReference>
<evidence type="ECO:0000313" key="2">
    <source>
        <dbReference type="EMBL" id="SPF43856.1"/>
    </source>
</evidence>
<proteinExistence type="inferred from homology"/>
<dbReference type="SUPFAM" id="SSF53067">
    <property type="entry name" value="Actin-like ATPase domain"/>
    <property type="match status" value="1"/>
</dbReference>
<protein>
    <submittedName>
        <fullName evidence="2">Glucokinase</fullName>
        <ecNumber evidence="2">2.7.1.2</ecNumber>
    </submittedName>
</protein>
<keyword evidence="2" id="KW-0808">Transferase</keyword>
<sequence length="346" mass="36960">MRALAPEGRARDLKSIFETGSSHARLEREENKLIGAVDIGGTKIAVGMVDDDGRVLARRECPTDPERGYANALANIREMLRATAAAANTQISGIGIGSTGPLFALTGEFGDVNFFPNWKGENPVNDLANIFQVKAAMENDGDAAALGEAGWGAGRNKQRLMYVTLGTGIGTGFIADGQLYRGVDASHPEVGHHLIDPSGPPCVCGFRGCWESMAAGPAMADWLKNEAPANYPHREDLTAKRICELARAGDAWAKRAVDRETYYLGLGLANLVTIFAPDAIVLGGSIMKSADLFLDGIRKIIHESCRLVPSDRTELTLASLGEDSNLIGAARVWHHRFAGEGGPRGH</sequence>
<accession>A0A2U3KVY1</accession>
<reference evidence="3" key="1">
    <citation type="submission" date="2018-02" db="EMBL/GenBank/DDBJ databases">
        <authorList>
            <person name="Hausmann B."/>
        </authorList>
    </citation>
    <scope>NUCLEOTIDE SEQUENCE [LARGE SCALE GENOMIC DNA]</scope>
    <source>
        <strain evidence="3">Peat soil MAG SbA1</strain>
    </source>
</reference>